<name>A0A2P2JN26_RHIMU</name>
<reference evidence="1" key="1">
    <citation type="submission" date="2018-02" db="EMBL/GenBank/DDBJ databases">
        <title>Rhizophora mucronata_Transcriptome.</title>
        <authorList>
            <person name="Meera S.P."/>
            <person name="Sreeshan A."/>
            <person name="Augustine A."/>
        </authorList>
    </citation>
    <scope>NUCLEOTIDE SEQUENCE</scope>
    <source>
        <tissue evidence="1">Leaf</tissue>
    </source>
</reference>
<proteinExistence type="predicted"/>
<dbReference type="EMBL" id="GGEC01014369">
    <property type="protein sequence ID" value="MBW94852.1"/>
    <property type="molecule type" value="Transcribed_RNA"/>
</dbReference>
<protein>
    <submittedName>
        <fullName evidence="1">Uncharacterized protein</fullName>
    </submittedName>
</protein>
<dbReference type="AlphaFoldDB" id="A0A2P2JN26"/>
<accession>A0A2P2JN26</accession>
<evidence type="ECO:0000313" key="1">
    <source>
        <dbReference type="EMBL" id="MBW94852.1"/>
    </source>
</evidence>
<sequence length="42" mass="5112">MMLIDFGPWKSQMYFLNLIYISFFRKLSLKKVPRVNQFPLSN</sequence>
<organism evidence="1">
    <name type="scientific">Rhizophora mucronata</name>
    <name type="common">Asiatic mangrove</name>
    <dbReference type="NCBI Taxonomy" id="61149"/>
    <lineage>
        <taxon>Eukaryota</taxon>
        <taxon>Viridiplantae</taxon>
        <taxon>Streptophyta</taxon>
        <taxon>Embryophyta</taxon>
        <taxon>Tracheophyta</taxon>
        <taxon>Spermatophyta</taxon>
        <taxon>Magnoliopsida</taxon>
        <taxon>eudicotyledons</taxon>
        <taxon>Gunneridae</taxon>
        <taxon>Pentapetalae</taxon>
        <taxon>rosids</taxon>
        <taxon>fabids</taxon>
        <taxon>Malpighiales</taxon>
        <taxon>Rhizophoraceae</taxon>
        <taxon>Rhizophora</taxon>
    </lineage>
</organism>